<accession>A0A420ZBT6</accession>
<dbReference type="AlphaFoldDB" id="A0A420ZBT6"/>
<name>A0A420ZBT6_UNCK3</name>
<sequence length="115" mass="13477">MSGIIVPMVSVVSVVGIVQRGRILRKGIMGEYKMNKKFKKDEITLCEFPRLFRRRAFLMGNSINIVDEMWNIETEMWDDISSIFVEIEDINKLLKWLWEIGEIKSSEFCRNSIEG</sequence>
<proteinExistence type="predicted"/>
<reference evidence="1 2" key="1">
    <citation type="submission" date="2018-06" db="EMBL/GenBank/DDBJ databases">
        <title>Extensive metabolic versatility and redundancy in microbially diverse, dynamic hydrothermal sediments.</title>
        <authorList>
            <person name="Dombrowski N."/>
            <person name="Teske A."/>
            <person name="Baker B.J."/>
        </authorList>
    </citation>
    <scope>NUCLEOTIDE SEQUENCE [LARGE SCALE GENOMIC DNA]</scope>
    <source>
        <strain evidence="1">B79_G16</strain>
    </source>
</reference>
<dbReference type="Proteomes" id="UP000281261">
    <property type="component" value="Unassembled WGS sequence"/>
</dbReference>
<organism evidence="1 2">
    <name type="scientific">candidate division Kazan bacterium</name>
    <dbReference type="NCBI Taxonomy" id="2202143"/>
    <lineage>
        <taxon>Bacteria</taxon>
        <taxon>Bacteria division Kazan-3B-28</taxon>
    </lineage>
</organism>
<evidence type="ECO:0000313" key="1">
    <source>
        <dbReference type="EMBL" id="RLC36637.1"/>
    </source>
</evidence>
<gene>
    <name evidence="1" type="ORF">DRH29_04185</name>
</gene>
<protein>
    <submittedName>
        <fullName evidence="1">Uncharacterized protein</fullName>
    </submittedName>
</protein>
<comment type="caution">
    <text evidence="1">The sequence shown here is derived from an EMBL/GenBank/DDBJ whole genome shotgun (WGS) entry which is preliminary data.</text>
</comment>
<evidence type="ECO:0000313" key="2">
    <source>
        <dbReference type="Proteomes" id="UP000281261"/>
    </source>
</evidence>
<dbReference type="EMBL" id="QMNG01000040">
    <property type="protein sequence ID" value="RLC36637.1"/>
    <property type="molecule type" value="Genomic_DNA"/>
</dbReference>